<dbReference type="OrthoDB" id="1939603at2759"/>
<dbReference type="PROSITE" id="PS00028">
    <property type="entry name" value="ZINC_FINGER_C2H2_1"/>
    <property type="match status" value="1"/>
</dbReference>
<feature type="domain" description="C2H2-type" evidence="2">
    <location>
        <begin position="156"/>
        <end position="180"/>
    </location>
</feature>
<protein>
    <recommendedName>
        <fullName evidence="2">C2H2-type domain-containing protein</fullName>
    </recommendedName>
</protein>
<gene>
    <name evidence="3" type="ORF">BZG36_05228</name>
</gene>
<dbReference type="PANTHER" id="PTHR36167:SF3">
    <property type="entry name" value="C2H2 FINGER DOMAIN TRANSCRIPTION FACTOR (EUROFUNG)-RELATED"/>
    <property type="match status" value="1"/>
</dbReference>
<proteinExistence type="predicted"/>
<keyword evidence="4" id="KW-1185">Reference proteome</keyword>
<dbReference type="InterPro" id="IPR013087">
    <property type="entry name" value="Znf_C2H2_type"/>
</dbReference>
<dbReference type="InterPro" id="IPR039327">
    <property type="entry name" value="CON7-like"/>
</dbReference>
<evidence type="ECO:0000259" key="2">
    <source>
        <dbReference type="PROSITE" id="PS00028"/>
    </source>
</evidence>
<evidence type="ECO:0000256" key="1">
    <source>
        <dbReference type="SAM" id="MobiDB-lite"/>
    </source>
</evidence>
<evidence type="ECO:0000313" key="3">
    <source>
        <dbReference type="EMBL" id="OZJ02022.1"/>
    </source>
</evidence>
<dbReference type="PANTHER" id="PTHR36167">
    <property type="entry name" value="C2H2 FINGER DOMAIN TRANSCRIPTION FACTOR (EUROFUNG)-RELATED"/>
    <property type="match status" value="1"/>
</dbReference>
<comment type="caution">
    <text evidence="3">The sequence shown here is derived from an EMBL/GenBank/DDBJ whole genome shotgun (WGS) entry which is preliminary data.</text>
</comment>
<dbReference type="AlphaFoldDB" id="A0A261XUJ9"/>
<feature type="compositionally biased region" description="Low complexity" evidence="1">
    <location>
        <begin position="83"/>
        <end position="94"/>
    </location>
</feature>
<dbReference type="Proteomes" id="UP000242875">
    <property type="component" value="Unassembled WGS sequence"/>
</dbReference>
<feature type="compositionally biased region" description="Polar residues" evidence="1">
    <location>
        <begin position="95"/>
        <end position="110"/>
    </location>
</feature>
<feature type="compositionally biased region" description="Low complexity" evidence="1">
    <location>
        <begin position="206"/>
        <end position="220"/>
    </location>
</feature>
<sequence length="220" mass="25280">MDWNYRQDLPPLSQVLRPEQSMLMMDPFYMEVNGVNQWEDMRMKPMMDPAIPEYPFTNVYSVEYPPTVMADYSRSRNTSISSLTTTGTCTPSTSYNAHSDSVSSTTSNNPATPPAVFDPNDLFYASKIFNFVALPGVGTKKRPRRRYNEIERLYACNYPGCTKSYGTLNHLNAHVSMQGHGPKRLPAEFKDMRKQRRKQKREEATRQNANNNNRTVSRPM</sequence>
<dbReference type="EMBL" id="MVBO01000201">
    <property type="protein sequence ID" value="OZJ02022.1"/>
    <property type="molecule type" value="Genomic_DNA"/>
</dbReference>
<dbReference type="Gene3D" id="3.30.160.60">
    <property type="entry name" value="Classic Zinc Finger"/>
    <property type="match status" value="1"/>
</dbReference>
<evidence type="ECO:0000313" key="4">
    <source>
        <dbReference type="Proteomes" id="UP000242875"/>
    </source>
</evidence>
<reference evidence="3 4" key="1">
    <citation type="journal article" date="2017" name="Mycologia">
        <title>Bifiguratus adelaidae, gen. et sp. nov., a new member of Mucoromycotina in endophytic and soil-dwelling habitats.</title>
        <authorList>
            <person name="Torres-Cruz T.J."/>
            <person name="Billingsley Tobias T.L."/>
            <person name="Almatruk M."/>
            <person name="Hesse C."/>
            <person name="Kuske C.R."/>
            <person name="Desiro A."/>
            <person name="Benucci G.M."/>
            <person name="Bonito G."/>
            <person name="Stajich J.E."/>
            <person name="Dunlap C."/>
            <person name="Arnold A.E."/>
            <person name="Porras-Alfaro A."/>
        </authorList>
    </citation>
    <scope>NUCLEOTIDE SEQUENCE [LARGE SCALE GENOMIC DNA]</scope>
    <source>
        <strain evidence="3 4">AZ0501</strain>
    </source>
</reference>
<feature type="region of interest" description="Disordered" evidence="1">
    <location>
        <begin position="83"/>
        <end position="113"/>
    </location>
</feature>
<feature type="region of interest" description="Disordered" evidence="1">
    <location>
        <begin position="177"/>
        <end position="220"/>
    </location>
</feature>
<name>A0A261XUJ9_9FUNG</name>
<accession>A0A261XUJ9</accession>
<dbReference type="GO" id="GO:0006355">
    <property type="term" value="P:regulation of DNA-templated transcription"/>
    <property type="evidence" value="ECO:0007669"/>
    <property type="project" value="InterPro"/>
</dbReference>
<organism evidence="3 4">
    <name type="scientific">Bifiguratus adelaidae</name>
    <dbReference type="NCBI Taxonomy" id="1938954"/>
    <lineage>
        <taxon>Eukaryota</taxon>
        <taxon>Fungi</taxon>
        <taxon>Fungi incertae sedis</taxon>
        <taxon>Mucoromycota</taxon>
        <taxon>Mucoromycotina</taxon>
        <taxon>Endogonomycetes</taxon>
        <taxon>Endogonales</taxon>
        <taxon>Endogonales incertae sedis</taxon>
        <taxon>Bifiguratus</taxon>
    </lineage>
</organism>